<feature type="compositionally biased region" description="Polar residues" evidence="1">
    <location>
        <begin position="75"/>
        <end position="95"/>
    </location>
</feature>
<dbReference type="HOGENOM" id="CLU_278177_0_0_9"/>
<comment type="caution">
    <text evidence="2">The sequence shown here is derived from an EMBL/GenBank/DDBJ whole genome shotgun (WGS) entry which is preliminary data.</text>
</comment>
<dbReference type="RefSeq" id="WP_008855701.1">
    <property type="nucleotide sequence ID" value="NZ_JH591007.1"/>
</dbReference>
<feature type="compositionally biased region" description="Polar residues" evidence="1">
    <location>
        <begin position="1"/>
        <end position="34"/>
    </location>
</feature>
<dbReference type="Proteomes" id="UP000005025">
    <property type="component" value="Unassembled WGS sequence"/>
</dbReference>
<evidence type="ECO:0000313" key="3">
    <source>
        <dbReference type="Proteomes" id="UP000005025"/>
    </source>
</evidence>
<evidence type="ECO:0000313" key="2">
    <source>
        <dbReference type="EMBL" id="EHO53536.1"/>
    </source>
</evidence>
<name>H1LD44_9LACO</name>
<proteinExistence type="predicted"/>
<feature type="non-terminal residue" evidence="2">
    <location>
        <position position="1"/>
    </location>
</feature>
<feature type="compositionally biased region" description="Low complexity" evidence="1">
    <location>
        <begin position="35"/>
        <end position="74"/>
    </location>
</feature>
<accession>H1LD44</accession>
<reference evidence="2 3" key="1">
    <citation type="submission" date="2011-09" db="EMBL/GenBank/DDBJ databases">
        <authorList>
            <person name="Weinstock G."/>
            <person name="Sodergren E."/>
            <person name="Clifton S."/>
            <person name="Fulton L."/>
            <person name="Fulton B."/>
            <person name="Courtney L."/>
            <person name="Fronick C."/>
            <person name="Harrison M."/>
            <person name="Strong C."/>
            <person name="Farmer C."/>
            <person name="Delahaunty K."/>
            <person name="Markovic C."/>
            <person name="Hall O."/>
            <person name="Minx P."/>
            <person name="Tomlinson C."/>
            <person name="Mitreva M."/>
            <person name="Hou S."/>
            <person name="Chen J."/>
            <person name="Wollam A."/>
            <person name="Pepin K.H."/>
            <person name="Johnson M."/>
            <person name="Bhonagiri V."/>
            <person name="Zhang X."/>
            <person name="Suruliraj S."/>
            <person name="Warren W."/>
            <person name="Chinwalla A."/>
            <person name="Mardis E.R."/>
            <person name="Wilson R.K."/>
        </authorList>
    </citation>
    <scope>NUCLEOTIDE SEQUENCE [LARGE SCALE GENOMIC DNA]</scope>
    <source>
        <strain evidence="2 3">F0435</strain>
    </source>
</reference>
<dbReference type="PATRIC" id="fig|797516.3.peg.461"/>
<gene>
    <name evidence="2" type="ORF">HMPREF9104_00508</name>
</gene>
<protein>
    <submittedName>
        <fullName evidence="2">Uncharacterized protein</fullName>
    </submittedName>
</protein>
<evidence type="ECO:0000256" key="1">
    <source>
        <dbReference type="SAM" id="MobiDB-lite"/>
    </source>
</evidence>
<dbReference type="STRING" id="797516.HMPREF9104_00508"/>
<sequence>GGGQNASTTEKPAVASTSATSQSENNGQMASNGQSTSTSSSDAATVTSSASTIAADNTTSSAQAQTADQSAQNTPSATNDSTTQPSAKATKVNKNAHNELKVKKTTYKKLTKYNKQSAQKIVQRANQVMKATQKQVAKGQKTAKAKSNDNIPQDDALTAISTHQKAQQAKVLKTVKAAQKIAVKNKKQATTKLNAALSLVADMHDNLNQATALVAADKKGVKAHVVANAQAAYNQVSVPNGTSARVDDYGDLIVTASNARSYNKVLKTIHKQGLTGSFRQIVDPAQEISLTLNGPTGASTTDADGNLTVDETKVNAQGPVITANLNISGNKGDTFFITVPSGYGLSWTDHTISTQTSNKDGSTTITWKLDQDGITKKETIQYTYGAMYPAQVNDLAKSPETGNFFPSTDNNGGPNYQGVVPDGVLLPISYGGSNIDTQYKKITYSNKRTLDSIGISAGVLNDTKTAGPDYNYFFKYSLNNGFNSLGVATVVIDLPANFVFDPDETDYIQKNSMRTGIGVNTFKVLPGNKLQITVGGQNHFLAFPGGQIPFAGHYTDGTVGAQTFKVESFQTAYLPGSDGKAPIIANNGAESQSHFTTNSSDFNSGHSYAVNNVTYTETLTNDKVTKMQINAPWVNTNNTLVIGATSNNILANFQPANLGNTTINPTYTITIPDGVESTGISLPLNQSINTNWPKDTTYDVTVNYSDGTNQSFTKLGSGTTVSSINGTDVQLMSVPTGAHVSSYVINQSEQVKPDNFLAGNDYDVVNGGEAWFVASYAVNSNDDIANAFTVLGNVGTKDVATVKDGQQLSIKMTVNDKNSNYQGSANSTFTATTNSSTELSLGKQDFPGGLNPGDTYTTTIGFNYGNAVNDVIGTNLNANAFRDSKGGIINRPSTSDPNDQTGYAGNSRSIFEPVIYITTPAQMKLVTNSKTGLPFTENGIGWKGVTDNPKISNFVNADGLTVTKLDYTGTGFEWVPANQNMSVTFKVNDDAVSGFIPWNSSIATGDGNYNGSSYVNNRDFANSGLTSANNAATKFGKTGESVAVVMVQGNEISSQIQSSQADLQNLYIQTADGQKIAGLSAIQDWTPNMNGAATLTNNPKLSGNLYISAPQSMILNGATFKIIKVSAQVSVSTELIIR</sequence>
<organism evidence="2 3">
    <name type="scientific">Lentilactobacillus kisonensis F0435</name>
    <dbReference type="NCBI Taxonomy" id="797516"/>
    <lineage>
        <taxon>Bacteria</taxon>
        <taxon>Bacillati</taxon>
        <taxon>Bacillota</taxon>
        <taxon>Bacilli</taxon>
        <taxon>Lactobacillales</taxon>
        <taxon>Lactobacillaceae</taxon>
        <taxon>Lentilactobacillus</taxon>
    </lineage>
</organism>
<dbReference type="AlphaFoldDB" id="H1LD44"/>
<feature type="region of interest" description="Disordered" evidence="1">
    <location>
        <begin position="1"/>
        <end position="103"/>
    </location>
</feature>
<dbReference type="EMBL" id="AGRJ01000052">
    <property type="protein sequence ID" value="EHO53536.1"/>
    <property type="molecule type" value="Genomic_DNA"/>
</dbReference>